<keyword evidence="2" id="KW-1185">Reference proteome</keyword>
<organism evidence="1 2">
    <name type="scientific">Cinchona calisaya</name>
    <dbReference type="NCBI Taxonomy" id="153742"/>
    <lineage>
        <taxon>Eukaryota</taxon>
        <taxon>Viridiplantae</taxon>
        <taxon>Streptophyta</taxon>
        <taxon>Embryophyta</taxon>
        <taxon>Tracheophyta</taxon>
        <taxon>Spermatophyta</taxon>
        <taxon>Magnoliopsida</taxon>
        <taxon>eudicotyledons</taxon>
        <taxon>Gunneridae</taxon>
        <taxon>Pentapetalae</taxon>
        <taxon>asterids</taxon>
        <taxon>lamiids</taxon>
        <taxon>Gentianales</taxon>
        <taxon>Rubiaceae</taxon>
        <taxon>Cinchonoideae</taxon>
        <taxon>Cinchoneae</taxon>
        <taxon>Cinchona</taxon>
    </lineage>
</organism>
<comment type="caution">
    <text evidence="1">The sequence shown here is derived from an EMBL/GenBank/DDBJ whole genome shotgun (WGS) entry which is preliminary data.</text>
</comment>
<dbReference type="EMBL" id="JBJUIK010000002">
    <property type="protein sequence ID" value="KAL3534175.1"/>
    <property type="molecule type" value="Genomic_DNA"/>
</dbReference>
<accession>A0ABD3ASJ8</accession>
<reference evidence="1 2" key="1">
    <citation type="submission" date="2024-11" db="EMBL/GenBank/DDBJ databases">
        <title>A near-complete genome assembly of Cinchona calisaya.</title>
        <authorList>
            <person name="Lian D.C."/>
            <person name="Zhao X.W."/>
            <person name="Wei L."/>
        </authorList>
    </citation>
    <scope>NUCLEOTIDE SEQUENCE [LARGE SCALE GENOMIC DNA]</scope>
    <source>
        <tissue evidence="1">Nenye</tissue>
    </source>
</reference>
<proteinExistence type="predicted"/>
<name>A0ABD3ASJ8_9GENT</name>
<dbReference type="AlphaFoldDB" id="A0ABD3ASJ8"/>
<evidence type="ECO:0000313" key="2">
    <source>
        <dbReference type="Proteomes" id="UP001630127"/>
    </source>
</evidence>
<evidence type="ECO:0000313" key="1">
    <source>
        <dbReference type="EMBL" id="KAL3534175.1"/>
    </source>
</evidence>
<dbReference type="Proteomes" id="UP001630127">
    <property type="component" value="Unassembled WGS sequence"/>
</dbReference>
<sequence length="167" mass="19157">MSSSSTSNDAIELRGLPLLTSHEFPSFSLNSCPKVREFETLRAIKKFKMFAIRLLIPSAFLIDRSWADNSYDALFGEAVFVGDEKIKNWKEFDQGKARNDNSMVLPIASSITFFCRLFFESLWMQFYTGEFGLWGVNGGNSLVDRSDYQCKVGSRCLEYRDKSCEYQ</sequence>
<protein>
    <submittedName>
        <fullName evidence="1">Uncharacterized protein</fullName>
    </submittedName>
</protein>
<gene>
    <name evidence="1" type="ORF">ACH5RR_002636</name>
</gene>